<feature type="compositionally biased region" description="Acidic residues" evidence="1">
    <location>
        <begin position="66"/>
        <end position="76"/>
    </location>
</feature>
<reference evidence="2" key="2">
    <citation type="submission" date="2015-06" db="UniProtKB">
        <authorList>
            <consortium name="EnsemblPlants"/>
        </authorList>
    </citation>
    <scope>IDENTIFICATION</scope>
    <source>
        <strain evidence="2">DM1-3 516 R44</strain>
    </source>
</reference>
<evidence type="ECO:0000313" key="3">
    <source>
        <dbReference type="Proteomes" id="UP000011115"/>
    </source>
</evidence>
<sequence length="120" mass="12976">MEIMLNNTVLTCASTLLPSTQDGVPLLAIGTKVKGDQNTNDEQTKVVDADEEGGDGDDKDENGNEGFEEGEEEYSDEGVKTQINSSPPPILFGRILNQLTPSWAITFAFHNSQGKYKVVA</sequence>
<accession>M1CMT3</accession>
<evidence type="ECO:0000313" key="2">
    <source>
        <dbReference type="EnsemblPlants" id="PGSC0003DMT400070832"/>
    </source>
</evidence>
<feature type="region of interest" description="Disordered" evidence="1">
    <location>
        <begin position="34"/>
        <end position="86"/>
    </location>
</feature>
<gene>
    <name evidence="2" type="primary">LOC102590329</name>
</gene>
<dbReference type="EnsemblPlants" id="PGSC0003DMT400070832">
    <property type="protein sequence ID" value="PGSC0003DMT400070832"/>
    <property type="gene ID" value="PGSC0003DMG400027543"/>
</dbReference>
<dbReference type="AlphaFoldDB" id="M1CMT3"/>
<dbReference type="OrthoDB" id="1306304at2759"/>
<dbReference type="Gramene" id="PGSC0003DMT400070832">
    <property type="protein sequence ID" value="PGSC0003DMT400070832"/>
    <property type="gene ID" value="PGSC0003DMG400027543"/>
</dbReference>
<evidence type="ECO:0000256" key="1">
    <source>
        <dbReference type="SAM" id="MobiDB-lite"/>
    </source>
</evidence>
<dbReference type="ExpressionAtlas" id="M1CMT3">
    <property type="expression patterns" value="baseline"/>
</dbReference>
<proteinExistence type="predicted"/>
<dbReference type="HOGENOM" id="CLU_2053836_0_0_1"/>
<name>M1CMT3_SOLTU</name>
<reference evidence="3" key="1">
    <citation type="journal article" date="2011" name="Nature">
        <title>Genome sequence and analysis of the tuber crop potato.</title>
        <authorList>
            <consortium name="The Potato Genome Sequencing Consortium"/>
        </authorList>
    </citation>
    <scope>NUCLEOTIDE SEQUENCE [LARGE SCALE GENOMIC DNA]</scope>
    <source>
        <strain evidence="3">cv. DM1-3 516 R44</strain>
    </source>
</reference>
<keyword evidence="3" id="KW-1185">Reference proteome</keyword>
<protein>
    <submittedName>
        <fullName evidence="2">Sodium/potassium/calcium exchanger</fullName>
    </submittedName>
</protein>
<feature type="compositionally biased region" description="Acidic residues" evidence="1">
    <location>
        <begin position="49"/>
        <end position="60"/>
    </location>
</feature>
<dbReference type="Proteomes" id="UP000011115">
    <property type="component" value="Unassembled WGS sequence"/>
</dbReference>
<organism evidence="2 3">
    <name type="scientific">Solanum tuberosum</name>
    <name type="common">Potato</name>
    <dbReference type="NCBI Taxonomy" id="4113"/>
    <lineage>
        <taxon>Eukaryota</taxon>
        <taxon>Viridiplantae</taxon>
        <taxon>Streptophyta</taxon>
        <taxon>Embryophyta</taxon>
        <taxon>Tracheophyta</taxon>
        <taxon>Spermatophyta</taxon>
        <taxon>Magnoliopsida</taxon>
        <taxon>eudicotyledons</taxon>
        <taxon>Gunneridae</taxon>
        <taxon>Pentapetalae</taxon>
        <taxon>asterids</taxon>
        <taxon>lamiids</taxon>
        <taxon>Solanales</taxon>
        <taxon>Solanaceae</taxon>
        <taxon>Solanoideae</taxon>
        <taxon>Solaneae</taxon>
        <taxon>Solanum</taxon>
    </lineage>
</organism>